<dbReference type="GeneID" id="84782745"/>
<dbReference type="InterPro" id="IPR026893">
    <property type="entry name" value="Tyr/Ser_Pase_IphP-type"/>
</dbReference>
<dbReference type="RefSeq" id="WP_056944222.1">
    <property type="nucleotide sequence ID" value="NZ_AZDT01000028.1"/>
</dbReference>
<dbReference type="GO" id="GO:0004721">
    <property type="term" value="F:phosphoprotein phosphatase activity"/>
    <property type="evidence" value="ECO:0007669"/>
    <property type="project" value="InterPro"/>
</dbReference>
<accession>A0A0R1K534</accession>
<feature type="region of interest" description="Disordered" evidence="2">
    <location>
        <begin position="48"/>
        <end position="71"/>
    </location>
</feature>
<dbReference type="InterPro" id="IPR029021">
    <property type="entry name" value="Prot-tyrosine_phosphatase-like"/>
</dbReference>
<sequence>MNKRVSTLLSALLLATTLGWQQPLMNVEAATHNNASQTTKKAAKKHAKAKKTAKKSTKGKTVKQPAKASKHIVLSKASGAMNVRDLGGYVNKNGQKIKAHRLIRSNKLSGLTKADVNKLTKTYHVKTDVDLRTIIEQKMGPDVKMKGVKLVKANVFKGFGAYPDFTKKNAGVKMMEKSYHNAVTTAQGRKAYKQLFHQLLTNPKNKAVLWHCSAGKDRAGMGTVLVLSALNFDKKTIQQDFMKSNKYLKADIQAKHAKAVAVAKDKHYTATQTKNFLANTDAQNTVRMAYLNTFYKTINTKYGSMTNFLHKGLGLSNHQLHQLQTNYLTNAKTK</sequence>
<keyword evidence="3" id="KW-0732">Signal</keyword>
<feature type="signal peptide" evidence="3">
    <location>
        <begin position="1"/>
        <end position="21"/>
    </location>
</feature>
<dbReference type="Proteomes" id="UP000051162">
    <property type="component" value="Unassembled WGS sequence"/>
</dbReference>
<dbReference type="STRING" id="1423773.FD30_GL001760"/>
<dbReference type="EMBL" id="AZDT01000028">
    <property type="protein sequence ID" value="KRK75945.1"/>
    <property type="molecule type" value="Genomic_DNA"/>
</dbReference>
<name>A0A0R1K534_9LACO</name>
<feature type="chain" id="PRO_5039222689" evidence="3">
    <location>
        <begin position="22"/>
        <end position="334"/>
    </location>
</feature>
<feature type="compositionally biased region" description="Basic residues" evidence="2">
    <location>
        <begin position="48"/>
        <end position="61"/>
    </location>
</feature>
<dbReference type="PANTHER" id="PTHR31126:SF1">
    <property type="entry name" value="TYROSINE SPECIFIC PROTEIN PHOSPHATASES DOMAIN-CONTAINING PROTEIN"/>
    <property type="match status" value="1"/>
</dbReference>
<dbReference type="SUPFAM" id="SSF52799">
    <property type="entry name" value="(Phosphotyrosine protein) phosphatases II"/>
    <property type="match status" value="1"/>
</dbReference>
<gene>
    <name evidence="4" type="ORF">FD30_GL001760</name>
</gene>
<organism evidence="4 5">
    <name type="scientific">Levilactobacillus namurensis DSM 19117</name>
    <dbReference type="NCBI Taxonomy" id="1423773"/>
    <lineage>
        <taxon>Bacteria</taxon>
        <taxon>Bacillati</taxon>
        <taxon>Bacillota</taxon>
        <taxon>Bacilli</taxon>
        <taxon>Lactobacillales</taxon>
        <taxon>Lactobacillaceae</taxon>
        <taxon>Levilactobacillus</taxon>
    </lineage>
</organism>
<dbReference type="Gene3D" id="3.90.190.10">
    <property type="entry name" value="Protein tyrosine phosphatase superfamily"/>
    <property type="match status" value="1"/>
</dbReference>
<protein>
    <submittedName>
        <fullName evidence="4">Protein tyrosine serine phosphatase</fullName>
    </submittedName>
</protein>
<dbReference type="Pfam" id="PF13350">
    <property type="entry name" value="Y_phosphatase3"/>
    <property type="match status" value="1"/>
</dbReference>
<comment type="caution">
    <text evidence="4">The sequence shown here is derived from an EMBL/GenBank/DDBJ whole genome shotgun (WGS) entry which is preliminary data.</text>
</comment>
<evidence type="ECO:0000313" key="5">
    <source>
        <dbReference type="Proteomes" id="UP000051162"/>
    </source>
</evidence>
<evidence type="ECO:0000313" key="4">
    <source>
        <dbReference type="EMBL" id="KRK75945.1"/>
    </source>
</evidence>
<comment type="similarity">
    <text evidence="1">Belongs to the protein-tyrosine phosphatase family.</text>
</comment>
<proteinExistence type="inferred from homology"/>
<dbReference type="AlphaFoldDB" id="A0A0R1K534"/>
<evidence type="ECO:0000256" key="1">
    <source>
        <dbReference type="ARBA" id="ARBA00009580"/>
    </source>
</evidence>
<reference evidence="4 5" key="1">
    <citation type="journal article" date="2015" name="Genome Announc.">
        <title>Expanding the biotechnology potential of lactobacilli through comparative genomics of 213 strains and associated genera.</title>
        <authorList>
            <person name="Sun Z."/>
            <person name="Harris H.M."/>
            <person name="McCann A."/>
            <person name="Guo C."/>
            <person name="Argimon S."/>
            <person name="Zhang W."/>
            <person name="Yang X."/>
            <person name="Jeffery I.B."/>
            <person name="Cooney J.C."/>
            <person name="Kagawa T.F."/>
            <person name="Liu W."/>
            <person name="Song Y."/>
            <person name="Salvetti E."/>
            <person name="Wrobel A."/>
            <person name="Rasinkangas P."/>
            <person name="Parkhill J."/>
            <person name="Rea M.C."/>
            <person name="O'Sullivan O."/>
            <person name="Ritari J."/>
            <person name="Douillard F.P."/>
            <person name="Paul Ross R."/>
            <person name="Yang R."/>
            <person name="Briner A.E."/>
            <person name="Felis G.E."/>
            <person name="de Vos W.M."/>
            <person name="Barrangou R."/>
            <person name="Klaenhammer T.R."/>
            <person name="Caufield P.W."/>
            <person name="Cui Y."/>
            <person name="Zhang H."/>
            <person name="O'Toole P.W."/>
        </authorList>
    </citation>
    <scope>NUCLEOTIDE SEQUENCE [LARGE SCALE GENOMIC DNA]</scope>
    <source>
        <strain evidence="4 5">DSM 19117</strain>
    </source>
</reference>
<evidence type="ECO:0000256" key="2">
    <source>
        <dbReference type="SAM" id="MobiDB-lite"/>
    </source>
</evidence>
<dbReference type="OrthoDB" id="1188001at2"/>
<evidence type="ECO:0000256" key="3">
    <source>
        <dbReference type="SAM" id="SignalP"/>
    </source>
</evidence>
<keyword evidence="5" id="KW-1185">Reference proteome</keyword>
<dbReference type="PANTHER" id="PTHR31126">
    <property type="entry name" value="TYROSINE-PROTEIN PHOSPHATASE"/>
    <property type="match status" value="1"/>
</dbReference>
<dbReference type="PATRIC" id="fig|1423773.3.peg.1805"/>